<evidence type="ECO:0000313" key="6">
    <source>
        <dbReference type="EMBL" id="MCJ8150101.1"/>
    </source>
</evidence>
<keyword evidence="7" id="KW-1185">Reference proteome</keyword>
<dbReference type="GO" id="GO:0008830">
    <property type="term" value="F:dTDP-4-dehydrorhamnose 3,5-epimerase activity"/>
    <property type="evidence" value="ECO:0007669"/>
    <property type="project" value="UniProtKB-EC"/>
</dbReference>
<evidence type="ECO:0000256" key="1">
    <source>
        <dbReference type="ARBA" id="ARBA00001298"/>
    </source>
</evidence>
<organism evidence="6 7">
    <name type="scientific">Shinella sedimenti</name>
    <dbReference type="NCBI Taxonomy" id="2919913"/>
    <lineage>
        <taxon>Bacteria</taxon>
        <taxon>Pseudomonadati</taxon>
        <taxon>Pseudomonadota</taxon>
        <taxon>Alphaproteobacteria</taxon>
        <taxon>Hyphomicrobiales</taxon>
        <taxon>Rhizobiaceae</taxon>
        <taxon>Shinella</taxon>
    </lineage>
</organism>
<dbReference type="Pfam" id="PF00908">
    <property type="entry name" value="dTDP_sugar_isom"/>
    <property type="match status" value="1"/>
</dbReference>
<comment type="similarity">
    <text evidence="5">Belongs to the dTDP-4-dehydrorhamnose 3,5-epimerase family.</text>
</comment>
<geneLocation type="plasmid" evidence="6">
    <name>unnamed</name>
</geneLocation>
<dbReference type="InterPro" id="IPR014710">
    <property type="entry name" value="RmlC-like_jellyroll"/>
</dbReference>
<protein>
    <recommendedName>
        <fullName evidence="4 5">dTDP-4-dehydrorhamnose 3,5-epimerase</fullName>
        <ecNumber evidence="3 5">5.1.3.13</ecNumber>
    </recommendedName>
    <alternativeName>
        <fullName evidence="5">Thymidine diphospho-4-keto-rhamnose 3,5-epimerase</fullName>
    </alternativeName>
</protein>
<proteinExistence type="inferred from homology"/>
<dbReference type="InterPro" id="IPR011051">
    <property type="entry name" value="RmlC_Cupin_sf"/>
</dbReference>
<evidence type="ECO:0000256" key="5">
    <source>
        <dbReference type="RuleBase" id="RU364069"/>
    </source>
</evidence>
<comment type="catalytic activity">
    <reaction evidence="1 5">
        <text>dTDP-4-dehydro-6-deoxy-alpha-D-glucose = dTDP-4-dehydro-beta-L-rhamnose</text>
        <dbReference type="Rhea" id="RHEA:16969"/>
        <dbReference type="ChEBI" id="CHEBI:57649"/>
        <dbReference type="ChEBI" id="CHEBI:62830"/>
        <dbReference type="EC" id="5.1.3.13"/>
    </reaction>
</comment>
<keyword evidence="6" id="KW-0614">Plasmid</keyword>
<gene>
    <name evidence="6" type="primary">rfbC</name>
    <name evidence="6" type="ORF">MKI86_13200</name>
</gene>
<dbReference type="Gene3D" id="2.60.120.10">
    <property type="entry name" value="Jelly Rolls"/>
    <property type="match status" value="1"/>
</dbReference>
<dbReference type="EMBL" id="JAKVIN010000005">
    <property type="protein sequence ID" value="MCJ8150101.1"/>
    <property type="molecule type" value="Genomic_DNA"/>
</dbReference>
<comment type="subunit">
    <text evidence="5">Homodimer.</text>
</comment>
<accession>A0ABT0CND1</accession>
<dbReference type="PANTHER" id="PTHR21047:SF2">
    <property type="entry name" value="THYMIDINE DIPHOSPHO-4-KETO-RHAMNOSE 3,5-EPIMERASE"/>
    <property type="match status" value="1"/>
</dbReference>
<evidence type="ECO:0000256" key="2">
    <source>
        <dbReference type="ARBA" id="ARBA00001997"/>
    </source>
</evidence>
<dbReference type="EC" id="5.1.3.13" evidence="3 5"/>
<dbReference type="PANTHER" id="PTHR21047">
    <property type="entry name" value="DTDP-6-DEOXY-D-GLUCOSE-3,5 EPIMERASE"/>
    <property type="match status" value="1"/>
</dbReference>
<evidence type="ECO:0000256" key="4">
    <source>
        <dbReference type="ARBA" id="ARBA00019595"/>
    </source>
</evidence>
<comment type="function">
    <text evidence="2 5">Catalyzes the epimerization of the C3' and C5'positions of dTDP-6-deoxy-D-xylo-4-hexulose, forming dTDP-6-deoxy-L-lyxo-4-hexulose.</text>
</comment>
<dbReference type="NCBIfam" id="TIGR01221">
    <property type="entry name" value="rmlC"/>
    <property type="match status" value="1"/>
</dbReference>
<comment type="pathway">
    <text evidence="5">Carbohydrate biosynthesis; dTDP-L-rhamnose biosynthesis.</text>
</comment>
<sequence>MLFTRTDLKDVWLLEASPIRDERGSFARTFCVDEMEARGLEHCFVQHSLSRSAAKHTLRGLHFQRAPHEEVKVVSCLNGAIWDVAVDLRPQSPTYCRWTAAELSADNMRQLYIPKGFAHGFLSLTEGAVVGYLISTRYHPASAAGIRYDDPALAIDWPAAPAVMSEKDRNWPLLADITRHA</sequence>
<keyword evidence="5 6" id="KW-0413">Isomerase</keyword>
<evidence type="ECO:0000313" key="7">
    <source>
        <dbReference type="Proteomes" id="UP001201844"/>
    </source>
</evidence>
<dbReference type="Proteomes" id="UP001201844">
    <property type="component" value="Unassembled WGS sequence"/>
</dbReference>
<dbReference type="InterPro" id="IPR000888">
    <property type="entry name" value="RmlC-like"/>
</dbReference>
<reference evidence="6 7" key="1">
    <citation type="submission" date="2022-02" db="EMBL/GenBank/DDBJ databases">
        <title>Shinella B3.7 sp. nov., isolated from Sediment (Zhairuo Island).</title>
        <authorList>
            <person name="Chen G."/>
        </authorList>
    </citation>
    <scope>NUCLEOTIDE SEQUENCE [LARGE SCALE GENOMIC DNA]</scope>
    <source>
        <strain evidence="6 7">B3.7</strain>
        <plasmid evidence="6">unnamed</plasmid>
    </source>
</reference>
<comment type="caution">
    <text evidence="6">The sequence shown here is derived from an EMBL/GenBank/DDBJ whole genome shotgun (WGS) entry which is preliminary data.</text>
</comment>
<dbReference type="RefSeq" id="WP_241601373.1">
    <property type="nucleotide sequence ID" value="NZ_JAKVIN010000005.1"/>
</dbReference>
<dbReference type="SUPFAM" id="SSF51182">
    <property type="entry name" value="RmlC-like cupins"/>
    <property type="match status" value="1"/>
</dbReference>
<name>A0ABT0CND1_9HYPH</name>
<evidence type="ECO:0000256" key="3">
    <source>
        <dbReference type="ARBA" id="ARBA00012098"/>
    </source>
</evidence>
<dbReference type="CDD" id="cd00438">
    <property type="entry name" value="cupin_RmlC"/>
    <property type="match status" value="1"/>
</dbReference>